<comment type="caution">
    <text evidence="4">The sequence shown here is derived from an EMBL/GenBank/DDBJ whole genome shotgun (WGS) entry which is preliminary data.</text>
</comment>
<evidence type="ECO:0000313" key="5">
    <source>
        <dbReference type="Proteomes" id="UP000009875"/>
    </source>
</evidence>
<evidence type="ECO:0000313" key="4">
    <source>
        <dbReference type="EMBL" id="EKU94239.1"/>
    </source>
</evidence>
<dbReference type="InterPro" id="IPR029491">
    <property type="entry name" value="Helicase_HTH"/>
</dbReference>
<keyword evidence="1" id="KW-0805">Transcription regulation</keyword>
<dbReference type="STRING" id="883081.HMPREF9698_00271"/>
<dbReference type="eggNOG" id="COG4955">
    <property type="taxonomic scope" value="Bacteria"/>
</dbReference>
<dbReference type="AlphaFoldDB" id="K9EAH1"/>
<dbReference type="Pfam" id="PF14493">
    <property type="entry name" value="HTH_40"/>
    <property type="match status" value="1"/>
</dbReference>
<dbReference type="InterPro" id="IPR016032">
    <property type="entry name" value="Sig_transdc_resp-reg_C-effctor"/>
</dbReference>
<dbReference type="OrthoDB" id="2168040at2"/>
<name>K9EAH1_9LACT</name>
<keyword evidence="2" id="KW-0804">Transcription</keyword>
<keyword evidence="5" id="KW-1185">Reference proteome</keyword>
<organism evidence="4 5">
    <name type="scientific">Alloiococcus otitis ATCC 51267</name>
    <dbReference type="NCBI Taxonomy" id="883081"/>
    <lineage>
        <taxon>Bacteria</taxon>
        <taxon>Bacillati</taxon>
        <taxon>Bacillota</taxon>
        <taxon>Bacilli</taxon>
        <taxon>Lactobacillales</taxon>
        <taxon>Carnobacteriaceae</taxon>
        <taxon>Alloiococcus</taxon>
    </lineage>
</organism>
<dbReference type="GO" id="GO:0003677">
    <property type="term" value="F:DNA binding"/>
    <property type="evidence" value="ECO:0007669"/>
    <property type="project" value="InterPro"/>
</dbReference>
<feature type="domain" description="Helicase Helix-turn-helix" evidence="3">
    <location>
        <begin position="253"/>
        <end position="338"/>
    </location>
</feature>
<dbReference type="GO" id="GO:0006355">
    <property type="term" value="P:regulation of DNA-templated transcription"/>
    <property type="evidence" value="ECO:0007669"/>
    <property type="project" value="InterPro"/>
</dbReference>
<evidence type="ECO:0000256" key="1">
    <source>
        <dbReference type="ARBA" id="ARBA00023015"/>
    </source>
</evidence>
<dbReference type="RefSeq" id="WP_003776575.1">
    <property type="nucleotide sequence ID" value="NZ_JH992957.1"/>
</dbReference>
<evidence type="ECO:0000256" key="2">
    <source>
        <dbReference type="ARBA" id="ARBA00023163"/>
    </source>
</evidence>
<evidence type="ECO:0000259" key="3">
    <source>
        <dbReference type="Pfam" id="PF14493"/>
    </source>
</evidence>
<dbReference type="EMBL" id="AGXA01000004">
    <property type="protein sequence ID" value="EKU94239.1"/>
    <property type="molecule type" value="Genomic_DNA"/>
</dbReference>
<sequence length="346" mass="40592">MDNYLMHILLSMYQKPANTGQIYNVTIGRSTPTILYLTEVNGWKVYYGTLPGLKRNQVEACQKIFLKQGWLKPTPHEDKFIVSKQGQTQLDQYFADHSSLRDQGTFLTFPFYHYFWQMVQFMTQVVSEKSYANKHYLPLKSDLKSQIFVKSVKSSVQDFEASWMKEQGLLLSQVQDQAARILANTLTGHDLFGLTLDQLARFLSWEKGEIYWVFHQACAYYLSLLDQEGQSFPLHRKLLNYTNQVQTYGLTQSAYQTFRLMVKRKSLDQIAQIKGVKLGTIKEHYLEIAFKLPQVELTYLVPNQIRRELLDFFAQNPTPRYAQAKDQLGELEFYHYRLIELELIRQ</sequence>
<reference evidence="4 5" key="1">
    <citation type="submission" date="2012-09" db="EMBL/GenBank/DDBJ databases">
        <title>The Genome Sequence of Alloiococcus otitis ATCC 51267.</title>
        <authorList>
            <consortium name="The Broad Institute Genome Sequencing Platform"/>
            <person name="Earl A."/>
            <person name="Ward D."/>
            <person name="Feldgarden M."/>
            <person name="Gevers D."/>
            <person name="Huys G."/>
            <person name="Walker B."/>
            <person name="Young S.K."/>
            <person name="Zeng Q."/>
            <person name="Gargeya S."/>
            <person name="Fitzgerald M."/>
            <person name="Haas B."/>
            <person name="Abouelleil A."/>
            <person name="Alvarado L."/>
            <person name="Arachchi H.M."/>
            <person name="Berlin A.M."/>
            <person name="Chapman S.B."/>
            <person name="Goldberg J."/>
            <person name="Griggs A."/>
            <person name="Gujja S."/>
            <person name="Hansen M."/>
            <person name="Howarth C."/>
            <person name="Imamovic A."/>
            <person name="Larimer J."/>
            <person name="McCowen C."/>
            <person name="Montmayeur A."/>
            <person name="Murphy C."/>
            <person name="Neiman D."/>
            <person name="Pearson M."/>
            <person name="Priest M."/>
            <person name="Roberts A."/>
            <person name="Saif S."/>
            <person name="Shea T."/>
            <person name="Sisk P."/>
            <person name="Sykes S."/>
            <person name="Wortman J."/>
            <person name="Nusbaum C."/>
            <person name="Birren B."/>
        </authorList>
    </citation>
    <scope>NUCLEOTIDE SEQUENCE [LARGE SCALE GENOMIC DNA]</scope>
    <source>
        <strain evidence="4 5">ATCC 51267</strain>
    </source>
</reference>
<dbReference type="HOGENOM" id="CLU_800858_0_0_9"/>
<accession>K9EAH1</accession>
<proteinExistence type="predicted"/>
<dbReference type="SUPFAM" id="SSF46894">
    <property type="entry name" value="C-terminal effector domain of the bipartite response regulators"/>
    <property type="match status" value="1"/>
</dbReference>
<protein>
    <recommendedName>
        <fullName evidence="3">Helicase Helix-turn-helix domain-containing protein</fullName>
    </recommendedName>
</protein>
<gene>
    <name evidence="4" type="ORF">HMPREF9698_00271</name>
</gene>
<dbReference type="Proteomes" id="UP000009875">
    <property type="component" value="Unassembled WGS sequence"/>
</dbReference>